<feature type="region of interest" description="Disordered" evidence="1">
    <location>
        <begin position="1"/>
        <end position="24"/>
    </location>
</feature>
<protein>
    <submittedName>
        <fullName evidence="2">Uncharacterized protein</fullName>
    </submittedName>
</protein>
<evidence type="ECO:0000313" key="3">
    <source>
        <dbReference type="Proteomes" id="UP000298493"/>
    </source>
</evidence>
<sequence>MQDEPLCEKSSTPDPMIRAADKGQCEEDRDWWGWMEMDEDWWEWTKIGGDGRSLLGTDEACWGWMKIAGDVNAG</sequence>
<evidence type="ECO:0000256" key="1">
    <source>
        <dbReference type="SAM" id="MobiDB-lite"/>
    </source>
</evidence>
<organism evidence="2 3">
    <name type="scientific">Venturia nashicola</name>
    <dbReference type="NCBI Taxonomy" id="86259"/>
    <lineage>
        <taxon>Eukaryota</taxon>
        <taxon>Fungi</taxon>
        <taxon>Dikarya</taxon>
        <taxon>Ascomycota</taxon>
        <taxon>Pezizomycotina</taxon>
        <taxon>Dothideomycetes</taxon>
        <taxon>Pleosporomycetidae</taxon>
        <taxon>Venturiales</taxon>
        <taxon>Venturiaceae</taxon>
        <taxon>Venturia</taxon>
    </lineage>
</organism>
<gene>
    <name evidence="2" type="ORF">E6O75_ATG10481</name>
</gene>
<evidence type="ECO:0000313" key="2">
    <source>
        <dbReference type="EMBL" id="TID17836.1"/>
    </source>
</evidence>
<reference evidence="2 3" key="1">
    <citation type="submission" date="2019-04" db="EMBL/GenBank/DDBJ databases">
        <title>High contiguity whole genome sequence and gene annotation resource for two Venturia nashicola isolates.</title>
        <authorList>
            <person name="Prokchorchik M."/>
            <person name="Won K."/>
            <person name="Lee Y."/>
            <person name="Choi E.D."/>
            <person name="Segonzac C."/>
            <person name="Sohn K.H."/>
        </authorList>
    </citation>
    <scope>NUCLEOTIDE SEQUENCE [LARGE SCALE GENOMIC DNA]</scope>
    <source>
        <strain evidence="2 3">PRI2</strain>
    </source>
</reference>
<dbReference type="EMBL" id="SNSC02000015">
    <property type="protein sequence ID" value="TID17836.1"/>
    <property type="molecule type" value="Genomic_DNA"/>
</dbReference>
<proteinExistence type="predicted"/>
<accession>A0A4Z1NP75</accession>
<keyword evidence="3" id="KW-1185">Reference proteome</keyword>
<comment type="caution">
    <text evidence="2">The sequence shown here is derived from an EMBL/GenBank/DDBJ whole genome shotgun (WGS) entry which is preliminary data.</text>
</comment>
<dbReference type="Proteomes" id="UP000298493">
    <property type="component" value="Unassembled WGS sequence"/>
</dbReference>
<name>A0A4Z1NP75_9PEZI</name>
<dbReference type="AlphaFoldDB" id="A0A4Z1NP75"/>